<evidence type="ECO:0000256" key="1">
    <source>
        <dbReference type="SAM" id="MobiDB-lite"/>
    </source>
</evidence>
<name>A0A6C0LUS5_9ZZZZ</name>
<evidence type="ECO:0000256" key="2">
    <source>
        <dbReference type="SAM" id="Phobius"/>
    </source>
</evidence>
<feature type="region of interest" description="Disordered" evidence="1">
    <location>
        <begin position="112"/>
        <end position="135"/>
    </location>
</feature>
<evidence type="ECO:0000313" key="3">
    <source>
        <dbReference type="EMBL" id="QHU33765.1"/>
    </source>
</evidence>
<accession>A0A6C0LUS5</accession>
<keyword evidence="2" id="KW-0812">Transmembrane</keyword>
<reference evidence="3" key="1">
    <citation type="journal article" date="2020" name="Nature">
        <title>Giant virus diversity and host interactions through global metagenomics.</title>
        <authorList>
            <person name="Schulz F."/>
            <person name="Roux S."/>
            <person name="Paez-Espino D."/>
            <person name="Jungbluth S."/>
            <person name="Walsh D.A."/>
            <person name="Denef V.J."/>
            <person name="McMahon K.D."/>
            <person name="Konstantinidis K.T."/>
            <person name="Eloe-Fadrosh E.A."/>
            <person name="Kyrpides N.C."/>
            <person name="Woyke T."/>
        </authorList>
    </citation>
    <scope>NUCLEOTIDE SEQUENCE</scope>
    <source>
        <strain evidence="3">GVMAG-S-1016704-121</strain>
    </source>
</reference>
<feature type="transmembrane region" description="Helical" evidence="2">
    <location>
        <begin position="6"/>
        <end position="23"/>
    </location>
</feature>
<sequence length="171" mass="18571">METNTLLLIFGVVIFALAFYISLRNNIMGARDRFVKYFPSFKETFKRWKWTGAAAAGAAAPSAADVIYKRELEKNSALMEMVKSTMGAGELEVARQTRVDPLYEVDCSHLKGSGGGSGRAYGPQPAGSDSTTGKTVKQANCDKLSIIINDKAPNKHIGILSWIAFAHKHGS</sequence>
<dbReference type="AlphaFoldDB" id="A0A6C0LUS5"/>
<keyword evidence="2" id="KW-0472">Membrane</keyword>
<proteinExistence type="predicted"/>
<keyword evidence="2" id="KW-1133">Transmembrane helix</keyword>
<protein>
    <submittedName>
        <fullName evidence="3">Uncharacterized protein</fullName>
    </submittedName>
</protein>
<organism evidence="3">
    <name type="scientific">viral metagenome</name>
    <dbReference type="NCBI Taxonomy" id="1070528"/>
    <lineage>
        <taxon>unclassified sequences</taxon>
        <taxon>metagenomes</taxon>
        <taxon>organismal metagenomes</taxon>
    </lineage>
</organism>
<dbReference type="EMBL" id="MN740562">
    <property type="protein sequence ID" value="QHU33765.1"/>
    <property type="molecule type" value="Genomic_DNA"/>
</dbReference>